<organism evidence="1 2">
    <name type="scientific">Methylobacterium crusticola</name>
    <dbReference type="NCBI Taxonomy" id="1697972"/>
    <lineage>
        <taxon>Bacteria</taxon>
        <taxon>Pseudomonadati</taxon>
        <taxon>Pseudomonadota</taxon>
        <taxon>Alphaproteobacteria</taxon>
        <taxon>Hyphomicrobiales</taxon>
        <taxon>Methylobacteriaceae</taxon>
        <taxon>Methylobacterium</taxon>
    </lineage>
</organism>
<evidence type="ECO:0008006" key="3">
    <source>
        <dbReference type="Google" id="ProtNLM"/>
    </source>
</evidence>
<evidence type="ECO:0000313" key="2">
    <source>
        <dbReference type="Proteomes" id="UP001055167"/>
    </source>
</evidence>
<dbReference type="InterPro" id="IPR017853">
    <property type="entry name" value="GH"/>
</dbReference>
<dbReference type="Gene3D" id="3.20.20.80">
    <property type="entry name" value="Glycosidases"/>
    <property type="match status" value="1"/>
</dbReference>
<reference evidence="1" key="1">
    <citation type="journal article" date="2021" name="Front. Microbiol.">
        <title>Comprehensive Comparative Genomics and Phenotyping of Methylobacterium Species.</title>
        <authorList>
            <person name="Alessa O."/>
            <person name="Ogura Y."/>
            <person name="Fujitani Y."/>
            <person name="Takami H."/>
            <person name="Hayashi T."/>
            <person name="Sahin N."/>
            <person name="Tani A."/>
        </authorList>
    </citation>
    <scope>NUCLEOTIDE SEQUENCE</scope>
    <source>
        <strain evidence="1">KCTC 52305</strain>
    </source>
</reference>
<protein>
    <recommendedName>
        <fullName evidence="3">Calcium-binding protein</fullName>
    </recommendedName>
</protein>
<evidence type="ECO:0000313" key="1">
    <source>
        <dbReference type="EMBL" id="GJD52775.1"/>
    </source>
</evidence>
<keyword evidence="2" id="KW-1185">Reference proteome</keyword>
<dbReference type="RefSeq" id="WP_128565807.1">
    <property type="nucleotide sequence ID" value="NZ_BPQH01000022.1"/>
</dbReference>
<dbReference type="EMBL" id="BPQH01000022">
    <property type="protein sequence ID" value="GJD52775.1"/>
    <property type="molecule type" value="Genomic_DNA"/>
</dbReference>
<gene>
    <name evidence="1" type="ORF">OPKNFCMD_5542</name>
</gene>
<reference evidence="1" key="2">
    <citation type="submission" date="2021-08" db="EMBL/GenBank/DDBJ databases">
        <authorList>
            <person name="Tani A."/>
            <person name="Ola A."/>
            <person name="Ogura Y."/>
            <person name="Katsura K."/>
            <person name="Hayashi T."/>
        </authorList>
    </citation>
    <scope>NUCLEOTIDE SEQUENCE</scope>
    <source>
        <strain evidence="1">KCTC 52305</strain>
    </source>
</reference>
<comment type="caution">
    <text evidence="1">The sequence shown here is derived from an EMBL/GenBank/DDBJ whole genome shotgun (WGS) entry which is preliminary data.</text>
</comment>
<dbReference type="Proteomes" id="UP001055167">
    <property type="component" value="Unassembled WGS sequence"/>
</dbReference>
<proteinExistence type="predicted"/>
<accession>A0ABQ4R6I6</accession>
<sequence>MLAAGLLAGAPSARGEAAGEGRERAAIRAADLVDFIGVNTHVAYTDSRYADARKVVEALGYIGVTRVRDSIPNPSLPGNGWYNYPTLAQAGIRFNLVAGGNDVDLKATVERLEQLEQRAPGAVAAVEGPNEYNNWPFPFEGRTGNDAAVAFQNGLDARLRGSRLLDRVPFYNLTTWPPAFGRYDLLTVHIYPKHGEQPRAVMAHEVRKFAHDGRFFPASLTEIGYYTLQKKIGWGGVDDVTQARLTLNTLLVAKQMGFASVYLYELLDAYPDPGNTEVERHFGLFSSDYAPKPAATALRRLTAALADPGEDRHRFAPARRRYTLETEGAFDILACEKSTRETVLVVWDERPVWDADALAPRPVPEQPVRLVLGEARQVLSVTDLVTGEALPAPPQPSDGLTLPMRGNPVAVVVR</sequence>
<name>A0ABQ4R6I6_9HYPH</name>
<dbReference type="SUPFAM" id="SSF51445">
    <property type="entry name" value="(Trans)glycosidases"/>
    <property type="match status" value="1"/>
</dbReference>